<evidence type="ECO:0000256" key="1">
    <source>
        <dbReference type="SAM" id="MobiDB-lite"/>
    </source>
</evidence>
<sequence length="80" mass="9906">AQHRRHPGRYRRNPGGGRRCDPGRRHPREVVHRRPRCRLAVDGGDRHRRRGQVRCRHPRRRARQHQDRRRRDQLHREEPV</sequence>
<dbReference type="AlphaFoldDB" id="A0A6J4HV35"/>
<gene>
    <name evidence="2" type="ORF">AVDCRST_MAG52-1278</name>
</gene>
<feature type="compositionally biased region" description="Basic residues" evidence="1">
    <location>
        <begin position="46"/>
        <end position="73"/>
    </location>
</feature>
<organism evidence="2">
    <name type="scientific">uncultured Blastococcus sp</name>
    <dbReference type="NCBI Taxonomy" id="217144"/>
    <lineage>
        <taxon>Bacteria</taxon>
        <taxon>Bacillati</taxon>
        <taxon>Actinomycetota</taxon>
        <taxon>Actinomycetes</taxon>
        <taxon>Geodermatophilales</taxon>
        <taxon>Geodermatophilaceae</taxon>
        <taxon>Blastococcus</taxon>
        <taxon>environmental samples</taxon>
    </lineage>
</organism>
<feature type="non-terminal residue" evidence="2">
    <location>
        <position position="80"/>
    </location>
</feature>
<dbReference type="EMBL" id="CADCTN010000079">
    <property type="protein sequence ID" value="CAA9233548.1"/>
    <property type="molecule type" value="Genomic_DNA"/>
</dbReference>
<name>A0A6J4HV35_9ACTN</name>
<feature type="compositionally biased region" description="Basic residues" evidence="1">
    <location>
        <begin position="1"/>
        <end position="12"/>
    </location>
</feature>
<reference evidence="2" key="1">
    <citation type="submission" date="2020-02" db="EMBL/GenBank/DDBJ databases">
        <authorList>
            <person name="Meier V. D."/>
        </authorList>
    </citation>
    <scope>NUCLEOTIDE SEQUENCE</scope>
    <source>
        <strain evidence="2">AVDCRST_MAG52</strain>
    </source>
</reference>
<feature type="non-terminal residue" evidence="2">
    <location>
        <position position="1"/>
    </location>
</feature>
<proteinExistence type="predicted"/>
<feature type="region of interest" description="Disordered" evidence="1">
    <location>
        <begin position="1"/>
        <end position="80"/>
    </location>
</feature>
<feature type="compositionally biased region" description="Basic and acidic residues" evidence="1">
    <location>
        <begin position="18"/>
        <end position="32"/>
    </location>
</feature>
<protein>
    <submittedName>
        <fullName evidence="2">Acyl carrier protein</fullName>
    </submittedName>
</protein>
<accession>A0A6J4HV35</accession>
<evidence type="ECO:0000313" key="2">
    <source>
        <dbReference type="EMBL" id="CAA9233548.1"/>
    </source>
</evidence>